<evidence type="ECO:0008006" key="4">
    <source>
        <dbReference type="Google" id="ProtNLM"/>
    </source>
</evidence>
<reference evidence="2 3" key="1">
    <citation type="submission" date="2019-06" db="EMBL/GenBank/DDBJ databases">
        <title>WGS assembly of Gossypium darwinii.</title>
        <authorList>
            <person name="Chen Z.J."/>
            <person name="Sreedasyam A."/>
            <person name="Ando A."/>
            <person name="Song Q."/>
            <person name="De L."/>
            <person name="Hulse-Kemp A."/>
            <person name="Ding M."/>
            <person name="Ye W."/>
            <person name="Kirkbride R."/>
            <person name="Jenkins J."/>
            <person name="Plott C."/>
            <person name="Lovell J."/>
            <person name="Lin Y.-M."/>
            <person name="Vaughn R."/>
            <person name="Liu B."/>
            <person name="Li W."/>
            <person name="Simpson S."/>
            <person name="Scheffler B."/>
            <person name="Saski C."/>
            <person name="Grover C."/>
            <person name="Hu G."/>
            <person name="Conover J."/>
            <person name="Carlson J."/>
            <person name="Shu S."/>
            <person name="Boston L."/>
            <person name="Williams M."/>
            <person name="Peterson D."/>
            <person name="Mcgee K."/>
            <person name="Jones D."/>
            <person name="Wendel J."/>
            <person name="Stelly D."/>
            <person name="Grimwood J."/>
            <person name="Schmutz J."/>
        </authorList>
    </citation>
    <scope>NUCLEOTIDE SEQUENCE [LARGE SCALE GENOMIC DNA]</scope>
    <source>
        <strain evidence="2">1808015.09</strain>
    </source>
</reference>
<proteinExistence type="predicted"/>
<dbReference type="AlphaFoldDB" id="A0A5D2ERQ7"/>
<dbReference type="Proteomes" id="UP000323506">
    <property type="component" value="Chromosome A11"/>
</dbReference>
<gene>
    <name evidence="2" type="ORF">ES288_A11G310000v1</name>
</gene>
<protein>
    <recommendedName>
        <fullName evidence="4">Sulfotransferase</fullName>
    </recommendedName>
</protein>
<feature type="chain" id="PRO_5022790738" description="Sulfotransferase" evidence="1">
    <location>
        <begin position="32"/>
        <end position="97"/>
    </location>
</feature>
<name>A0A5D2ERQ7_GOSDA</name>
<dbReference type="EMBL" id="CM017698">
    <property type="protein sequence ID" value="TYG95957.1"/>
    <property type="molecule type" value="Genomic_DNA"/>
</dbReference>
<evidence type="ECO:0000313" key="2">
    <source>
        <dbReference type="EMBL" id="TYG95957.1"/>
    </source>
</evidence>
<feature type="signal peptide" evidence="1">
    <location>
        <begin position="1"/>
        <end position="31"/>
    </location>
</feature>
<keyword evidence="3" id="KW-1185">Reference proteome</keyword>
<keyword evidence="1" id="KW-0732">Signal</keyword>
<organism evidence="2 3">
    <name type="scientific">Gossypium darwinii</name>
    <name type="common">Darwin's cotton</name>
    <name type="synonym">Gossypium barbadense var. darwinii</name>
    <dbReference type="NCBI Taxonomy" id="34276"/>
    <lineage>
        <taxon>Eukaryota</taxon>
        <taxon>Viridiplantae</taxon>
        <taxon>Streptophyta</taxon>
        <taxon>Embryophyta</taxon>
        <taxon>Tracheophyta</taxon>
        <taxon>Spermatophyta</taxon>
        <taxon>Magnoliopsida</taxon>
        <taxon>eudicotyledons</taxon>
        <taxon>Gunneridae</taxon>
        <taxon>Pentapetalae</taxon>
        <taxon>rosids</taxon>
        <taxon>malvids</taxon>
        <taxon>Malvales</taxon>
        <taxon>Malvaceae</taxon>
        <taxon>Malvoideae</taxon>
        <taxon>Gossypium</taxon>
    </lineage>
</organism>
<evidence type="ECO:0000313" key="3">
    <source>
        <dbReference type="Proteomes" id="UP000323506"/>
    </source>
</evidence>
<sequence length="97" mass="11548">MVRVRPMCFTFRALWNILMLFLKFWCSPIECIDRPCSRDPPEVMISIFWNCWGLGNSRTVLALRELVHSNKPGVVKEDLEHILFHCPLQQLFDKKWV</sequence>
<accession>A0A5D2ERQ7</accession>
<evidence type="ECO:0000256" key="1">
    <source>
        <dbReference type="SAM" id="SignalP"/>
    </source>
</evidence>